<proteinExistence type="predicted"/>
<name>A0A371IZH4_9FIRM</name>
<protein>
    <submittedName>
        <fullName evidence="1">Uncharacterized protein</fullName>
    </submittedName>
</protein>
<dbReference type="AlphaFoldDB" id="A0A371IZH4"/>
<reference evidence="1 2" key="1">
    <citation type="journal article" date="2017" name="Genome Announc.">
        <title>Draft Genome Sequence of Romboutsia weinsteinii sp. nov. Strain CCRI-19649(T) Isolated from Surface Water.</title>
        <authorList>
            <person name="Maheux A.F."/>
            <person name="Boudreau D.K."/>
            <person name="Berube E."/>
            <person name="Boissinot M."/>
            <person name="Cantin P."/>
            <person name="Raymond F."/>
            <person name="Corbeil J."/>
            <person name="Omar R.F."/>
            <person name="Bergeron M.G."/>
        </authorList>
    </citation>
    <scope>NUCLEOTIDE SEQUENCE [LARGE SCALE GENOMIC DNA]</scope>
    <source>
        <strain evidence="1 2">CCRI-19649</strain>
    </source>
</reference>
<accession>A0A371IZH4</accession>
<dbReference type="RefSeq" id="WP_094369457.1">
    <property type="nucleotide sequence ID" value="NZ_NOJY02000043.1"/>
</dbReference>
<gene>
    <name evidence="1" type="ORF">CHL78_015965</name>
</gene>
<keyword evidence="2" id="KW-1185">Reference proteome</keyword>
<evidence type="ECO:0000313" key="1">
    <source>
        <dbReference type="EMBL" id="RDY25885.1"/>
    </source>
</evidence>
<dbReference type="Proteomes" id="UP000215694">
    <property type="component" value="Unassembled WGS sequence"/>
</dbReference>
<comment type="caution">
    <text evidence="1">The sequence shown here is derived from an EMBL/GenBank/DDBJ whole genome shotgun (WGS) entry which is preliminary data.</text>
</comment>
<sequence>MSRYIKFIKNYDFENMITKLFTLNDDYCYDEIILDDNNEYDDMILDHDIEYNNYEDTIISNLSGYCEDIFIDDTLDYIK</sequence>
<dbReference type="EMBL" id="NOJY02000043">
    <property type="protein sequence ID" value="RDY25885.1"/>
    <property type="molecule type" value="Genomic_DNA"/>
</dbReference>
<organism evidence="1 2">
    <name type="scientific">Romboutsia weinsteinii</name>
    <dbReference type="NCBI Taxonomy" id="2020949"/>
    <lineage>
        <taxon>Bacteria</taxon>
        <taxon>Bacillati</taxon>
        <taxon>Bacillota</taxon>
        <taxon>Clostridia</taxon>
        <taxon>Peptostreptococcales</taxon>
        <taxon>Peptostreptococcaceae</taxon>
        <taxon>Romboutsia</taxon>
    </lineage>
</organism>
<evidence type="ECO:0000313" key="2">
    <source>
        <dbReference type="Proteomes" id="UP000215694"/>
    </source>
</evidence>